<evidence type="ECO:0000313" key="4">
    <source>
        <dbReference type="EMBL" id="KAK9693543.1"/>
    </source>
</evidence>
<dbReference type="PROSITE" id="PS50404">
    <property type="entry name" value="GST_NTER"/>
    <property type="match status" value="1"/>
</dbReference>
<dbReference type="AlphaFoldDB" id="A0AAW1IUV5"/>
<feature type="domain" description="GST C-terminal" evidence="3">
    <location>
        <begin position="120"/>
        <end position="248"/>
    </location>
</feature>
<dbReference type="InterPro" id="IPR004046">
    <property type="entry name" value="GST_C"/>
</dbReference>
<accession>A0AAW1IUV5</accession>
<dbReference type="InterPro" id="IPR040079">
    <property type="entry name" value="Glutathione_S-Trfase"/>
</dbReference>
<dbReference type="InterPro" id="IPR036282">
    <property type="entry name" value="Glutathione-S-Trfase_C_sf"/>
</dbReference>
<dbReference type="PANTHER" id="PTHR43969:SF7">
    <property type="entry name" value="GST-CONTAINING FLYWCH ZINC-FINGER PROTEIN"/>
    <property type="match status" value="1"/>
</dbReference>
<dbReference type="GO" id="GO:0004364">
    <property type="term" value="F:glutathione transferase activity"/>
    <property type="evidence" value="ECO:0007669"/>
    <property type="project" value="TreeGrafter"/>
</dbReference>
<dbReference type="PROSITE" id="PS50405">
    <property type="entry name" value="GST_CTER"/>
    <property type="match status" value="1"/>
</dbReference>
<comment type="similarity">
    <text evidence="1">Belongs to the GST superfamily.</text>
</comment>
<reference evidence="4 5" key="1">
    <citation type="journal article" date="2024" name="BMC Genomics">
        <title>De novo assembly and annotation of Popillia japonica's genome with initial clues to its potential as an invasive pest.</title>
        <authorList>
            <person name="Cucini C."/>
            <person name="Boschi S."/>
            <person name="Funari R."/>
            <person name="Cardaioli E."/>
            <person name="Iannotti N."/>
            <person name="Marturano G."/>
            <person name="Paoli F."/>
            <person name="Bruttini M."/>
            <person name="Carapelli A."/>
            <person name="Frati F."/>
            <person name="Nardi F."/>
        </authorList>
    </citation>
    <scope>NUCLEOTIDE SEQUENCE [LARGE SCALE GENOMIC DNA]</scope>
    <source>
        <strain evidence="4">DMR45628</strain>
    </source>
</reference>
<dbReference type="SUPFAM" id="SSF47616">
    <property type="entry name" value="GST C-terminal domain-like"/>
    <property type="match status" value="1"/>
</dbReference>
<dbReference type="InterPro" id="IPR004045">
    <property type="entry name" value="Glutathione_S-Trfase_N"/>
</dbReference>
<dbReference type="FunFam" id="3.40.30.10:FF:000295">
    <property type="entry name" value="Glutathione S-transferase unclassified 1"/>
    <property type="match status" value="1"/>
</dbReference>
<dbReference type="Gene3D" id="3.40.30.10">
    <property type="entry name" value="Glutaredoxin"/>
    <property type="match status" value="1"/>
</dbReference>
<comment type="caution">
    <text evidence="4">The sequence shown here is derived from an EMBL/GenBank/DDBJ whole genome shotgun (WGS) entry which is preliminary data.</text>
</comment>
<evidence type="ECO:0000259" key="3">
    <source>
        <dbReference type="PROSITE" id="PS50405"/>
    </source>
</evidence>
<proteinExistence type="inferred from homology"/>
<protein>
    <submittedName>
        <fullName evidence="4">Glutathione S-transferase, N-terminal domain</fullName>
    </submittedName>
</protein>
<feature type="domain" description="GST N-terminal" evidence="2">
    <location>
        <begin position="33"/>
        <end position="114"/>
    </location>
</feature>
<dbReference type="SFLD" id="SFLDG00358">
    <property type="entry name" value="Main_(cytGST)"/>
    <property type="match status" value="1"/>
</dbReference>
<sequence>MYICKFCSFDVSRYNSAIAVLSINTCGVKMPLTLYYITDGPPGPPSVACRMLLKAMNIDCNYVKMDFLKGDHLTEEYAKKNPQKEIPVLDDDGFYLSESTAILQYLADKYGKNDTFYPKDVKARAIVNQRLAFNATRYYRYIEDYILPLFFDYERTDLMSKKVHVVLDTFNTYLERLGTKYAAGDNLTIADLQFIGGTMCLEAIAFDFSSYSHVTKWYNTFKRDNPELWKIADEAKEILIMVSKERPDLSTLYPHPVHPIRLTKA</sequence>
<evidence type="ECO:0000259" key="2">
    <source>
        <dbReference type="PROSITE" id="PS50404"/>
    </source>
</evidence>
<dbReference type="SFLD" id="SFLDS00019">
    <property type="entry name" value="Glutathione_Transferase_(cytos"/>
    <property type="match status" value="1"/>
</dbReference>
<gene>
    <name evidence="4" type="ORF">QE152_g34125</name>
</gene>
<organism evidence="4 5">
    <name type="scientific">Popillia japonica</name>
    <name type="common">Japanese beetle</name>
    <dbReference type="NCBI Taxonomy" id="7064"/>
    <lineage>
        <taxon>Eukaryota</taxon>
        <taxon>Metazoa</taxon>
        <taxon>Ecdysozoa</taxon>
        <taxon>Arthropoda</taxon>
        <taxon>Hexapoda</taxon>
        <taxon>Insecta</taxon>
        <taxon>Pterygota</taxon>
        <taxon>Neoptera</taxon>
        <taxon>Endopterygota</taxon>
        <taxon>Coleoptera</taxon>
        <taxon>Polyphaga</taxon>
        <taxon>Scarabaeiformia</taxon>
        <taxon>Scarabaeidae</taxon>
        <taxon>Rutelinae</taxon>
        <taxon>Popillia</taxon>
    </lineage>
</organism>
<dbReference type="GO" id="GO:0006749">
    <property type="term" value="P:glutathione metabolic process"/>
    <property type="evidence" value="ECO:0007669"/>
    <property type="project" value="TreeGrafter"/>
</dbReference>
<dbReference type="InterPro" id="IPR036249">
    <property type="entry name" value="Thioredoxin-like_sf"/>
</dbReference>
<evidence type="ECO:0000256" key="1">
    <source>
        <dbReference type="RuleBase" id="RU003494"/>
    </source>
</evidence>
<dbReference type="Gene3D" id="1.20.1050.10">
    <property type="match status" value="1"/>
</dbReference>
<dbReference type="Proteomes" id="UP001458880">
    <property type="component" value="Unassembled WGS sequence"/>
</dbReference>
<evidence type="ECO:0000313" key="5">
    <source>
        <dbReference type="Proteomes" id="UP001458880"/>
    </source>
</evidence>
<dbReference type="Pfam" id="PF02798">
    <property type="entry name" value="GST_N"/>
    <property type="match status" value="1"/>
</dbReference>
<keyword evidence="5" id="KW-1185">Reference proteome</keyword>
<name>A0AAW1IUV5_POPJA</name>
<dbReference type="InterPro" id="IPR010987">
    <property type="entry name" value="Glutathione-S-Trfase_C-like"/>
</dbReference>
<dbReference type="PANTHER" id="PTHR43969">
    <property type="entry name" value="GLUTATHIONE S TRANSFERASE D10, ISOFORM A-RELATED"/>
    <property type="match status" value="1"/>
</dbReference>
<dbReference type="EMBL" id="JASPKY010000539">
    <property type="protein sequence ID" value="KAK9693543.1"/>
    <property type="molecule type" value="Genomic_DNA"/>
</dbReference>
<dbReference type="FunFam" id="1.20.1050.10:FF:000007">
    <property type="entry name" value="Glutathione S-transferase 1-1"/>
    <property type="match status" value="1"/>
</dbReference>
<dbReference type="Pfam" id="PF00043">
    <property type="entry name" value="GST_C"/>
    <property type="match status" value="1"/>
</dbReference>
<dbReference type="SUPFAM" id="SSF52833">
    <property type="entry name" value="Thioredoxin-like"/>
    <property type="match status" value="1"/>
</dbReference>